<dbReference type="OrthoDB" id="3196451at2759"/>
<dbReference type="InterPro" id="IPR051025">
    <property type="entry name" value="RhoGAP"/>
</dbReference>
<keyword evidence="5" id="KW-1185">Reference proteome</keyword>
<protein>
    <submittedName>
        <fullName evidence="4">Rho-GTPase-activating protein 5</fullName>
    </submittedName>
</protein>
<dbReference type="Proteomes" id="UP000383932">
    <property type="component" value="Unassembled WGS sequence"/>
</dbReference>
<feature type="domain" description="Rho-GAP" evidence="3">
    <location>
        <begin position="345"/>
        <end position="571"/>
    </location>
</feature>
<feature type="region of interest" description="Disordered" evidence="2">
    <location>
        <begin position="724"/>
        <end position="750"/>
    </location>
</feature>
<dbReference type="GO" id="GO:0060237">
    <property type="term" value="P:regulation of fungal-type cell wall organization"/>
    <property type="evidence" value="ECO:0007669"/>
    <property type="project" value="TreeGrafter"/>
</dbReference>
<gene>
    <name evidence="4" type="ORF">CTheo_410</name>
</gene>
<dbReference type="PANTHER" id="PTHR15228:SF25">
    <property type="entry name" value="F-BAR DOMAIN-CONTAINING PROTEIN"/>
    <property type="match status" value="1"/>
</dbReference>
<evidence type="ECO:0000256" key="1">
    <source>
        <dbReference type="ARBA" id="ARBA00022468"/>
    </source>
</evidence>
<dbReference type="Gene3D" id="3.40.50.1820">
    <property type="entry name" value="alpha/beta hydrolase"/>
    <property type="match status" value="1"/>
</dbReference>
<accession>A0A5N5QWS3</accession>
<dbReference type="InterPro" id="IPR000198">
    <property type="entry name" value="RhoGAP_dom"/>
</dbReference>
<feature type="region of interest" description="Disordered" evidence="2">
    <location>
        <begin position="657"/>
        <end position="693"/>
    </location>
</feature>
<dbReference type="InterPro" id="IPR008936">
    <property type="entry name" value="Rho_GTPase_activation_prot"/>
</dbReference>
<evidence type="ECO:0000313" key="5">
    <source>
        <dbReference type="Proteomes" id="UP000383932"/>
    </source>
</evidence>
<organism evidence="4 5">
    <name type="scientific">Ceratobasidium theobromae</name>
    <dbReference type="NCBI Taxonomy" id="1582974"/>
    <lineage>
        <taxon>Eukaryota</taxon>
        <taxon>Fungi</taxon>
        <taxon>Dikarya</taxon>
        <taxon>Basidiomycota</taxon>
        <taxon>Agaricomycotina</taxon>
        <taxon>Agaricomycetes</taxon>
        <taxon>Cantharellales</taxon>
        <taxon>Ceratobasidiaceae</taxon>
        <taxon>Ceratobasidium</taxon>
    </lineage>
</organism>
<comment type="caution">
    <text evidence="4">The sequence shown here is derived from an EMBL/GenBank/DDBJ whole genome shotgun (WGS) entry which is preliminary data.</text>
</comment>
<dbReference type="InterPro" id="IPR029058">
    <property type="entry name" value="AB_hydrolase_fold"/>
</dbReference>
<dbReference type="GO" id="GO:0005938">
    <property type="term" value="C:cell cortex"/>
    <property type="evidence" value="ECO:0007669"/>
    <property type="project" value="TreeGrafter"/>
</dbReference>
<dbReference type="AlphaFoldDB" id="A0A5N5QWS3"/>
<dbReference type="SUPFAM" id="SSF53474">
    <property type="entry name" value="alpha/beta-Hydrolases"/>
    <property type="match status" value="1"/>
</dbReference>
<feature type="compositionally biased region" description="Pro residues" evidence="2">
    <location>
        <begin position="741"/>
        <end position="750"/>
    </location>
</feature>
<evidence type="ECO:0000259" key="3">
    <source>
        <dbReference type="PROSITE" id="PS50238"/>
    </source>
</evidence>
<dbReference type="EMBL" id="SSOP01000003">
    <property type="protein sequence ID" value="KAB5596138.1"/>
    <property type="molecule type" value="Genomic_DNA"/>
</dbReference>
<evidence type="ECO:0000256" key="2">
    <source>
        <dbReference type="SAM" id="MobiDB-lite"/>
    </source>
</evidence>
<dbReference type="GO" id="GO:0007165">
    <property type="term" value="P:signal transduction"/>
    <property type="evidence" value="ECO:0007669"/>
    <property type="project" value="InterPro"/>
</dbReference>
<feature type="region of interest" description="Disordered" evidence="2">
    <location>
        <begin position="280"/>
        <end position="308"/>
    </location>
</feature>
<dbReference type="PROSITE" id="PS50238">
    <property type="entry name" value="RHOGAP"/>
    <property type="match status" value="1"/>
</dbReference>
<keyword evidence="1" id="KW-0343">GTPase activation</keyword>
<sequence>MEHVVSVSVDSTPRNKPRPTQEGLGLEHVYAASEDGTDENVRHHGAVCADGKTAQVAADSDTGSASARTVCDVEDMASTDVSRIPYLESGYQWYTSFTPLGEVIEHPNPLKGVEVLGRVLEHLETCGWATKQMHLFGFGQGGSVALETALRGGVGSVVSVGGGLIEVPTRKGPGAATRVLYMGPRTEGLGKGFEGAKTETGEMRMPQGAEWGRIMEFWSGVLGRRAAEGAYAPTTTALSSPVRSSLQSGGLGIPRRLGVIEEAPVPSAYARIVARFRRSPAEHVPRPRRTLRKRSEPPPAMHNPPSRQNLKSWWRQFKLPKDDGPLETPRVFGIPLRESLRYASVQISTADPNGDLYVWGYIPVVVAKCGLFLKENATEVEGVFRINGSNKRMRDLQAIFESPPRYGKDLNWKRESYTSHDVASVFRRYLTQMPVCVLAVPFPAQSPQEPVIPTEQYHSFRAALGASFLPPRPDPHPIPAKHPRDDQEVIHTYRKLIKDMPRANQYLLLYVLDLLSVFARKANKNLMTESNLAVIFRPGIISHPAHEMQPHEHALSQEVLVFLIQHQDHFMLDPPARGDSIMLSSGTSPGLASPAERTPAHREPLVPPADRPAYVIPSDSDEDPAVWKLVERRRDPTLLRRRSLNDPALAAVLTAEPESLGSDTSLSGELGGAKVKRSRTAPSHRGSATLDSGKRRIKKLDTLASVGSAVEAGLIDKDLLEIDRERDVPTPTSTTAVVNAVPPPEKPASS</sequence>
<proteinExistence type="predicted"/>
<feature type="region of interest" description="Disordered" evidence="2">
    <location>
        <begin position="1"/>
        <end position="24"/>
    </location>
</feature>
<name>A0A5N5QWS3_9AGAM</name>
<dbReference type="SMART" id="SM00324">
    <property type="entry name" value="RhoGAP"/>
    <property type="match status" value="1"/>
</dbReference>
<dbReference type="Pfam" id="PF00620">
    <property type="entry name" value="RhoGAP"/>
    <property type="match status" value="2"/>
</dbReference>
<reference evidence="4 5" key="1">
    <citation type="journal article" date="2019" name="Fungal Biol. Biotechnol.">
        <title>Draft genome sequence of fastidious pathogen Ceratobasidium theobromae, which causes vascular-streak dieback in Theobroma cacao.</title>
        <authorList>
            <person name="Ali S.S."/>
            <person name="Asman A."/>
            <person name="Shao J."/>
            <person name="Firmansyah A.P."/>
            <person name="Susilo A.W."/>
            <person name="Rosmana A."/>
            <person name="McMahon P."/>
            <person name="Junaid M."/>
            <person name="Guest D."/>
            <person name="Kheng T.Y."/>
            <person name="Meinhardt L.W."/>
            <person name="Bailey B.A."/>
        </authorList>
    </citation>
    <scope>NUCLEOTIDE SEQUENCE [LARGE SCALE GENOMIC DNA]</scope>
    <source>
        <strain evidence="4 5">CT2</strain>
    </source>
</reference>
<dbReference type="Gene3D" id="1.10.555.10">
    <property type="entry name" value="Rho GTPase activation protein"/>
    <property type="match status" value="1"/>
</dbReference>
<feature type="region of interest" description="Disordered" evidence="2">
    <location>
        <begin position="581"/>
        <end position="617"/>
    </location>
</feature>
<dbReference type="PANTHER" id="PTHR15228">
    <property type="entry name" value="SPERMATHECAL PHYSIOLOGY VARIANT"/>
    <property type="match status" value="1"/>
</dbReference>
<dbReference type="GO" id="GO:0005096">
    <property type="term" value="F:GTPase activator activity"/>
    <property type="evidence" value="ECO:0007669"/>
    <property type="project" value="UniProtKB-KW"/>
</dbReference>
<dbReference type="SUPFAM" id="SSF48350">
    <property type="entry name" value="GTPase activation domain, GAP"/>
    <property type="match status" value="1"/>
</dbReference>
<evidence type="ECO:0000313" key="4">
    <source>
        <dbReference type="EMBL" id="KAB5596138.1"/>
    </source>
</evidence>